<dbReference type="GO" id="GO:0006285">
    <property type="term" value="P:base-excision repair, AP site formation"/>
    <property type="evidence" value="ECO:0007669"/>
    <property type="project" value="TreeGrafter"/>
</dbReference>
<evidence type="ECO:0000256" key="4">
    <source>
        <dbReference type="ARBA" id="ARBA00023295"/>
    </source>
</evidence>
<gene>
    <name evidence="6" type="ORF">CTEN210_17670</name>
</gene>
<keyword evidence="2" id="KW-0378">Hydrolase</keyword>
<accession>A0AAD3DB51</accession>
<dbReference type="GO" id="GO:0000703">
    <property type="term" value="F:oxidized pyrimidine nucleobase lesion DNA N-glycosylase activity"/>
    <property type="evidence" value="ECO:0007669"/>
    <property type="project" value="TreeGrafter"/>
</dbReference>
<evidence type="ECO:0000313" key="7">
    <source>
        <dbReference type="Proteomes" id="UP001054902"/>
    </source>
</evidence>
<reference evidence="6 7" key="1">
    <citation type="journal article" date="2021" name="Sci. Rep.">
        <title>The genome of the diatom Chaetoceros tenuissimus carries an ancient integrated fragment of an extant virus.</title>
        <authorList>
            <person name="Hongo Y."/>
            <person name="Kimura K."/>
            <person name="Takaki Y."/>
            <person name="Yoshida Y."/>
            <person name="Baba S."/>
            <person name="Kobayashi G."/>
            <person name="Nagasaki K."/>
            <person name="Hano T."/>
            <person name="Tomaru Y."/>
        </authorList>
    </citation>
    <scope>NUCLEOTIDE SEQUENCE [LARGE SCALE GENOMIC DNA]</scope>
    <source>
        <strain evidence="6 7">NIES-3715</strain>
    </source>
</reference>
<organism evidence="6 7">
    <name type="scientific">Chaetoceros tenuissimus</name>
    <dbReference type="NCBI Taxonomy" id="426638"/>
    <lineage>
        <taxon>Eukaryota</taxon>
        <taxon>Sar</taxon>
        <taxon>Stramenopiles</taxon>
        <taxon>Ochrophyta</taxon>
        <taxon>Bacillariophyta</taxon>
        <taxon>Coscinodiscophyceae</taxon>
        <taxon>Chaetocerotophycidae</taxon>
        <taxon>Chaetocerotales</taxon>
        <taxon>Chaetocerotaceae</taxon>
        <taxon>Chaetoceros</taxon>
    </lineage>
</organism>
<dbReference type="GO" id="GO:0003906">
    <property type="term" value="F:DNA-(apurinic or apyrimidinic site) endonuclease activity"/>
    <property type="evidence" value="ECO:0007669"/>
    <property type="project" value="TreeGrafter"/>
</dbReference>
<dbReference type="PANTHER" id="PTHR43286">
    <property type="entry name" value="ENDONUCLEASE III-LIKE PROTEIN 1"/>
    <property type="match status" value="1"/>
</dbReference>
<evidence type="ECO:0000313" key="6">
    <source>
        <dbReference type="EMBL" id="GFH61194.1"/>
    </source>
</evidence>
<keyword evidence="3" id="KW-0234">DNA repair</keyword>
<evidence type="ECO:0008006" key="8">
    <source>
        <dbReference type="Google" id="ProtNLM"/>
    </source>
</evidence>
<dbReference type="EMBL" id="BLLK01000072">
    <property type="protein sequence ID" value="GFH61194.1"/>
    <property type="molecule type" value="Genomic_DNA"/>
</dbReference>
<feature type="region of interest" description="Disordered" evidence="5">
    <location>
        <begin position="187"/>
        <end position="223"/>
    </location>
</feature>
<dbReference type="InterPro" id="IPR011257">
    <property type="entry name" value="DNA_glycosylase"/>
</dbReference>
<keyword evidence="7" id="KW-1185">Reference proteome</keyword>
<dbReference type="Proteomes" id="UP001054902">
    <property type="component" value="Unassembled WGS sequence"/>
</dbReference>
<dbReference type="GO" id="GO:0006289">
    <property type="term" value="P:nucleotide-excision repair"/>
    <property type="evidence" value="ECO:0007669"/>
    <property type="project" value="TreeGrafter"/>
</dbReference>
<dbReference type="Gene3D" id="1.10.340.30">
    <property type="entry name" value="Hypothetical protein, domain 2"/>
    <property type="match status" value="1"/>
</dbReference>
<dbReference type="GO" id="GO:0005634">
    <property type="term" value="C:nucleus"/>
    <property type="evidence" value="ECO:0007669"/>
    <property type="project" value="TreeGrafter"/>
</dbReference>
<protein>
    <recommendedName>
        <fullName evidence="8">HhH-GPD domain-containing protein</fullName>
    </recommendedName>
</protein>
<evidence type="ECO:0000256" key="1">
    <source>
        <dbReference type="ARBA" id="ARBA00022763"/>
    </source>
</evidence>
<sequence length="398" mass="44980">MDGRISSYFSQNQKKQKTTNDGKKKQLFDADGWQRPVGLIKAEAIEIGDSDGEDIILVDNQPVSQSDILKHANNDSNFSSRTVDDSMTCPNKDAVTKDKEEEKIKNKEKDQMNEDAIVDLCSPVVKSQSNEDNNLNQDRVVKETQKKETSIDETQSAPVSANPFMQFAHGLGDLESSYFSTLFHERKEEEKPITSKKSAQEKATKSKSNLCKPKEKRKRKKTMEKVKTDDCEFAEMTNEQLAKCRRKWQSFADDDAPIEVRRFQVLVAARIHAQSHDNQVRKCMNNLRNHFRNSKGDEEIFLSHETLSQAEPEEVAKMIGSVLFANVKSKQIIQAANDVRRQFHGKVPESVASLKCITGIGPKLGELLFYVNSNKAHVDELELLASEKTTGIESPVKE</sequence>
<dbReference type="SUPFAM" id="SSF48150">
    <property type="entry name" value="DNA-glycosylase"/>
    <property type="match status" value="1"/>
</dbReference>
<feature type="compositionally biased region" description="Basic and acidic residues" evidence="5">
    <location>
        <begin position="94"/>
        <end position="111"/>
    </location>
</feature>
<evidence type="ECO:0000256" key="2">
    <source>
        <dbReference type="ARBA" id="ARBA00022801"/>
    </source>
</evidence>
<evidence type="ECO:0000256" key="5">
    <source>
        <dbReference type="SAM" id="MobiDB-lite"/>
    </source>
</evidence>
<name>A0AAD3DB51_9STRA</name>
<feature type="region of interest" description="Disordered" evidence="5">
    <location>
        <begin position="68"/>
        <end position="111"/>
    </location>
</feature>
<keyword evidence="1" id="KW-0227">DNA damage</keyword>
<comment type="caution">
    <text evidence="6">The sequence shown here is derived from an EMBL/GenBank/DDBJ whole genome shotgun (WGS) entry which is preliminary data.</text>
</comment>
<feature type="compositionally biased region" description="Basic and acidic residues" evidence="5">
    <location>
        <begin position="187"/>
        <end position="204"/>
    </location>
</feature>
<keyword evidence="4" id="KW-0326">Glycosidase</keyword>
<feature type="region of interest" description="Disordered" evidence="5">
    <location>
        <begin position="1"/>
        <end position="29"/>
    </location>
</feature>
<feature type="compositionally biased region" description="Basic and acidic residues" evidence="5">
    <location>
        <begin position="18"/>
        <end position="28"/>
    </location>
</feature>
<evidence type="ECO:0000256" key="3">
    <source>
        <dbReference type="ARBA" id="ARBA00023204"/>
    </source>
</evidence>
<dbReference type="AlphaFoldDB" id="A0AAD3DB51"/>
<dbReference type="PANTHER" id="PTHR43286:SF1">
    <property type="entry name" value="ENDONUCLEASE III-LIKE PROTEIN 1"/>
    <property type="match status" value="1"/>
</dbReference>
<proteinExistence type="predicted"/>